<dbReference type="Proteomes" id="UP001595909">
    <property type="component" value="Unassembled WGS sequence"/>
</dbReference>
<reference evidence="3" key="1">
    <citation type="journal article" date="2019" name="Int. J. Syst. Evol. Microbiol.">
        <title>The Global Catalogue of Microorganisms (GCM) 10K type strain sequencing project: providing services to taxonomists for standard genome sequencing and annotation.</title>
        <authorList>
            <consortium name="The Broad Institute Genomics Platform"/>
            <consortium name="The Broad Institute Genome Sequencing Center for Infectious Disease"/>
            <person name="Wu L."/>
            <person name="Ma J."/>
        </authorList>
    </citation>
    <scope>NUCLEOTIDE SEQUENCE [LARGE SCALE GENOMIC DNA]</scope>
    <source>
        <strain evidence="3">CCUG 50347</strain>
    </source>
</reference>
<gene>
    <name evidence="2" type="ORF">ACFPEL_07235</name>
</gene>
<evidence type="ECO:0000256" key="1">
    <source>
        <dbReference type="SAM" id="MobiDB-lite"/>
    </source>
</evidence>
<feature type="compositionally biased region" description="Low complexity" evidence="1">
    <location>
        <begin position="8"/>
        <end position="27"/>
    </location>
</feature>
<comment type="caution">
    <text evidence="2">The sequence shown here is derived from an EMBL/GenBank/DDBJ whole genome shotgun (WGS) entry which is preliminary data.</text>
</comment>
<dbReference type="RefSeq" id="WP_274190546.1">
    <property type="nucleotide sequence ID" value="NZ_BAABHN010000017.1"/>
</dbReference>
<evidence type="ECO:0000313" key="2">
    <source>
        <dbReference type="EMBL" id="MFC4832196.1"/>
    </source>
</evidence>
<evidence type="ECO:0000313" key="3">
    <source>
        <dbReference type="Proteomes" id="UP001595909"/>
    </source>
</evidence>
<dbReference type="EMBL" id="JBHSIM010000017">
    <property type="protein sequence ID" value="MFC4832196.1"/>
    <property type="molecule type" value="Genomic_DNA"/>
</dbReference>
<feature type="region of interest" description="Disordered" evidence="1">
    <location>
        <begin position="103"/>
        <end position="126"/>
    </location>
</feature>
<feature type="compositionally biased region" description="Pro residues" evidence="1">
    <location>
        <begin position="29"/>
        <end position="38"/>
    </location>
</feature>
<feature type="region of interest" description="Disordered" evidence="1">
    <location>
        <begin position="1"/>
        <end position="62"/>
    </location>
</feature>
<accession>A0ABV9RDD4</accession>
<sequence length="145" mass="15436">MARWSCTPRARSPSSSRWSAASASRPGPLRRPPTPPPGTVRELALPPVANSETSGLAGLTARPWDTQIPLSCLYRGEPRPTPPPDAPRTTYVLVVRGADGTEQEIARWSPPPGQDAVVSASTDLPPDRVRGLEVRTAAGEPVTRS</sequence>
<name>A0ABV9RDD4_9PSEU</name>
<proteinExistence type="predicted"/>
<protein>
    <recommendedName>
        <fullName evidence="4">DUF3515 family protein</fullName>
    </recommendedName>
</protein>
<evidence type="ECO:0008006" key="4">
    <source>
        <dbReference type="Google" id="ProtNLM"/>
    </source>
</evidence>
<organism evidence="2 3">
    <name type="scientific">Actinomycetospora chibensis</name>
    <dbReference type="NCBI Taxonomy" id="663606"/>
    <lineage>
        <taxon>Bacteria</taxon>
        <taxon>Bacillati</taxon>
        <taxon>Actinomycetota</taxon>
        <taxon>Actinomycetes</taxon>
        <taxon>Pseudonocardiales</taxon>
        <taxon>Pseudonocardiaceae</taxon>
        <taxon>Actinomycetospora</taxon>
    </lineage>
</organism>
<keyword evidence="3" id="KW-1185">Reference proteome</keyword>